<keyword evidence="4" id="KW-0720">Serine protease</keyword>
<dbReference type="PANTHER" id="PTHR20842:SF0">
    <property type="entry name" value="ALPHA-ASPARTYL DIPEPTIDASE"/>
    <property type="match status" value="1"/>
</dbReference>
<evidence type="ECO:0000256" key="3">
    <source>
        <dbReference type="ARBA" id="ARBA00022801"/>
    </source>
</evidence>
<dbReference type="Pfam" id="PF03575">
    <property type="entry name" value="Peptidase_S51"/>
    <property type="match status" value="1"/>
</dbReference>
<evidence type="ECO:0000313" key="6">
    <source>
        <dbReference type="Proteomes" id="UP000646745"/>
    </source>
</evidence>
<keyword evidence="3" id="KW-0378">Hydrolase</keyword>
<proteinExistence type="inferred from homology"/>
<comment type="similarity">
    <text evidence="1">Belongs to the peptidase S51 family.</text>
</comment>
<evidence type="ECO:0000313" key="5">
    <source>
        <dbReference type="EMBL" id="GHB14864.1"/>
    </source>
</evidence>
<dbReference type="InterPro" id="IPR005320">
    <property type="entry name" value="Peptidase_S51"/>
</dbReference>
<reference evidence="6" key="1">
    <citation type="journal article" date="2019" name="Int. J. Syst. Evol. Microbiol.">
        <title>The Global Catalogue of Microorganisms (GCM) 10K type strain sequencing project: providing services to taxonomists for standard genome sequencing and annotation.</title>
        <authorList>
            <consortium name="The Broad Institute Genomics Platform"/>
            <consortium name="The Broad Institute Genome Sequencing Center for Infectious Disease"/>
            <person name="Wu L."/>
            <person name="Ma J."/>
        </authorList>
    </citation>
    <scope>NUCLEOTIDE SEQUENCE [LARGE SCALE GENOMIC DNA]</scope>
    <source>
        <strain evidence="6">KCTC 32998</strain>
    </source>
</reference>
<protein>
    <submittedName>
        <fullName evidence="5">Peptidase E</fullName>
    </submittedName>
</protein>
<dbReference type="CDD" id="cd03146">
    <property type="entry name" value="GAT1_Peptidase_E"/>
    <property type="match status" value="1"/>
</dbReference>
<comment type="caution">
    <text evidence="5">The sequence shown here is derived from an EMBL/GenBank/DDBJ whole genome shotgun (WGS) entry which is preliminary data.</text>
</comment>
<evidence type="ECO:0000256" key="2">
    <source>
        <dbReference type="ARBA" id="ARBA00022670"/>
    </source>
</evidence>
<dbReference type="SUPFAM" id="SSF52317">
    <property type="entry name" value="Class I glutamine amidotransferase-like"/>
    <property type="match status" value="1"/>
</dbReference>
<keyword evidence="6" id="KW-1185">Reference proteome</keyword>
<dbReference type="NCBIfam" id="NF003642">
    <property type="entry name" value="PRK05282.1"/>
    <property type="match status" value="1"/>
</dbReference>
<dbReference type="EMBL" id="BMZI01000002">
    <property type="protein sequence ID" value="GHB14864.1"/>
    <property type="molecule type" value="Genomic_DNA"/>
</dbReference>
<gene>
    <name evidence="5" type="primary">pepE</name>
    <name evidence="5" type="ORF">GCM10009038_11690</name>
</gene>
<name>A0ABQ3DTQ0_9GAMM</name>
<keyword evidence="2" id="KW-0645">Protease</keyword>
<dbReference type="PANTHER" id="PTHR20842">
    <property type="entry name" value="PROTEASE S51 ALPHA-ASPARTYL DIPEPTIDASE"/>
    <property type="match status" value="1"/>
</dbReference>
<accession>A0ABQ3DTQ0</accession>
<sequence length="243" mass="25780">MSRLLLLSSSRAGTTGYLDHAQPLIADFLNANPTPIRRVLFIPFAGVGKTFDAYLEQVRPAFAAIGLTLESLHQAADPIAAVRDAEAVAVGGGNTFALVKRLYDADLLDALRERVAAGRPFIGWSAGSNIAGPTLCTTNDMPIVEPPSFTTLGLVPFQINPHFISGKVAGHNGESREERLAEYLALNPEARVVALREGTALRRDGDSLTLVGELDGVSFTADGEQSIAAGSRLDDLLTTRAKA</sequence>
<dbReference type="Proteomes" id="UP000646745">
    <property type="component" value="Unassembled WGS sequence"/>
</dbReference>
<dbReference type="InterPro" id="IPR029062">
    <property type="entry name" value="Class_I_gatase-like"/>
</dbReference>
<dbReference type="RefSeq" id="WP_189443691.1">
    <property type="nucleotide sequence ID" value="NZ_BMZI01000002.1"/>
</dbReference>
<dbReference type="Gene3D" id="3.40.50.880">
    <property type="match status" value="1"/>
</dbReference>
<evidence type="ECO:0000256" key="1">
    <source>
        <dbReference type="ARBA" id="ARBA00006534"/>
    </source>
</evidence>
<organism evidence="5 6">
    <name type="scientific">Salinicola rhizosphaerae</name>
    <dbReference type="NCBI Taxonomy" id="1443141"/>
    <lineage>
        <taxon>Bacteria</taxon>
        <taxon>Pseudomonadati</taxon>
        <taxon>Pseudomonadota</taxon>
        <taxon>Gammaproteobacteria</taxon>
        <taxon>Oceanospirillales</taxon>
        <taxon>Halomonadaceae</taxon>
        <taxon>Salinicola</taxon>
    </lineage>
</organism>
<evidence type="ECO:0000256" key="4">
    <source>
        <dbReference type="ARBA" id="ARBA00022825"/>
    </source>
</evidence>